<reference evidence="4" key="1">
    <citation type="submission" date="2025-08" db="UniProtKB">
        <authorList>
            <consortium name="RefSeq"/>
        </authorList>
    </citation>
    <scope>IDENTIFICATION</scope>
    <source>
        <tissue evidence="4">Whole larvae</tissue>
    </source>
</reference>
<protein>
    <submittedName>
        <fullName evidence="4">Repetitive organellar protein-like</fullName>
    </submittedName>
</protein>
<sequence length="723" mass="83379">MFSKAKRFEAPVLHKGQSIANGQKKQENEKHKPVKTPISTESTGKSKKNYAKSVDAQSQCSSVQSVKSFITPKPIKSTVSVFSNVKKPFGSSTKSNCNKKDLKLKTQDEIIKSQEVEIRNKDGTISEYNKQIEDLKNKICNLQKQTKELLKHTKVCDNLNVQFSQIALNEEIIPTNGKSELVATDYDIVINNLKQKIYELELQCDRLDLEVSSKQVELSSLEEIIAIRDSLCKDLQEKLTCVETSLEETRHRLEMVKGHHALALEANESIRREYKAELEALKSKAEEEKQSIISKSKIDQESIKVKYNELIESIKNQLLKEKDEAVYELQQQLSTNDCEMKAKLEQVNEATHEKLRLCEIQFEERTRNIQEEWAHQKSKVQYLEKEIKDLKYSLNLAEDRSVILQREINNLKNENELLKIDKLNAMKEVDLIKEDSKKKVMNFENEINKLTVEVDRAAKEKNKYEMSLSVTRDIVQVLTMRLRDTDNELEHLEGKVQSLSNSKELLDNELAKYKNTLNNTILECNEYKEALVNILKSKAALAKEHNRIMEHNVSLIESLQNVEIEAYRELGSIKNELIEDVEMLKKESNTQIQMLRDEVEKKRVLCKLAQEHADQATTAAEQSRSLLAQAAAEITRLESENQRYQQQIQDQQSLVVELSLLRQENEELTISVAKQSSIIDKMKKEMEQMELPKPKSPSVIRKPHKVGKENLQSVLSPLRERNH</sequence>
<organism evidence="3 4">
    <name type="scientific">Galleria mellonella</name>
    <name type="common">Greater wax moth</name>
    <dbReference type="NCBI Taxonomy" id="7137"/>
    <lineage>
        <taxon>Eukaryota</taxon>
        <taxon>Metazoa</taxon>
        <taxon>Ecdysozoa</taxon>
        <taxon>Arthropoda</taxon>
        <taxon>Hexapoda</taxon>
        <taxon>Insecta</taxon>
        <taxon>Pterygota</taxon>
        <taxon>Neoptera</taxon>
        <taxon>Endopterygota</taxon>
        <taxon>Lepidoptera</taxon>
        <taxon>Glossata</taxon>
        <taxon>Ditrysia</taxon>
        <taxon>Pyraloidea</taxon>
        <taxon>Pyralidae</taxon>
        <taxon>Galleriinae</taxon>
        <taxon>Galleria</taxon>
    </lineage>
</organism>
<keyword evidence="3" id="KW-1185">Reference proteome</keyword>
<evidence type="ECO:0000256" key="2">
    <source>
        <dbReference type="SAM" id="MobiDB-lite"/>
    </source>
</evidence>
<gene>
    <name evidence="4" type="primary">LOC113523542</name>
</gene>
<dbReference type="RefSeq" id="XP_026765329.2">
    <property type="nucleotide sequence ID" value="XM_026909528.3"/>
</dbReference>
<feature type="coiled-coil region" evidence="1">
    <location>
        <begin position="190"/>
        <end position="324"/>
    </location>
</feature>
<dbReference type="GeneID" id="113523542"/>
<feature type="coiled-coil region" evidence="1">
    <location>
        <begin position="567"/>
        <end position="654"/>
    </location>
</feature>
<feature type="region of interest" description="Disordered" evidence="2">
    <location>
        <begin position="1"/>
        <end position="51"/>
    </location>
</feature>
<feature type="coiled-coil region" evidence="1">
    <location>
        <begin position="118"/>
        <end position="145"/>
    </location>
</feature>
<dbReference type="Proteomes" id="UP001652740">
    <property type="component" value="Unplaced"/>
</dbReference>
<evidence type="ECO:0000256" key="1">
    <source>
        <dbReference type="SAM" id="Coils"/>
    </source>
</evidence>
<name>A0A6J1X9U2_GALME</name>
<dbReference type="KEGG" id="gmw:113523542"/>
<accession>A0A6J1X9U2</accession>
<keyword evidence="1" id="KW-0175">Coiled coil</keyword>
<evidence type="ECO:0000313" key="3">
    <source>
        <dbReference type="Proteomes" id="UP001652740"/>
    </source>
</evidence>
<feature type="region of interest" description="Disordered" evidence="2">
    <location>
        <begin position="687"/>
        <end position="723"/>
    </location>
</feature>
<dbReference type="InParanoid" id="A0A6J1X9U2"/>
<feature type="coiled-coil region" evidence="1">
    <location>
        <begin position="380"/>
        <end position="530"/>
    </location>
</feature>
<dbReference type="AlphaFoldDB" id="A0A6J1X9U2"/>
<evidence type="ECO:0000313" key="4">
    <source>
        <dbReference type="RefSeq" id="XP_026765329.2"/>
    </source>
</evidence>
<proteinExistence type="predicted"/>